<keyword evidence="2" id="KW-0472">Membrane</keyword>
<feature type="transmembrane region" description="Helical" evidence="2">
    <location>
        <begin position="96"/>
        <end position="120"/>
    </location>
</feature>
<reference evidence="3 4" key="1">
    <citation type="submission" date="2013-11" db="EMBL/GenBank/DDBJ databases">
        <title>Draft genome of the bovine lungworm Dictyocaulus viviparus.</title>
        <authorList>
            <person name="Mitreva M."/>
        </authorList>
    </citation>
    <scope>NUCLEOTIDE SEQUENCE [LARGE SCALE GENOMIC DNA]</scope>
    <source>
        <strain evidence="3 4">HannoverDv2000</strain>
    </source>
</reference>
<keyword evidence="4" id="KW-1185">Reference proteome</keyword>
<keyword evidence="2" id="KW-0812">Transmembrane</keyword>
<dbReference type="OrthoDB" id="5788260at2759"/>
<dbReference type="AlphaFoldDB" id="A0A0D8XQ92"/>
<evidence type="ECO:0000256" key="1">
    <source>
        <dbReference type="SAM" id="MobiDB-lite"/>
    </source>
</evidence>
<feature type="compositionally biased region" description="Basic and acidic residues" evidence="1">
    <location>
        <begin position="1"/>
        <end position="25"/>
    </location>
</feature>
<dbReference type="EMBL" id="KN716379">
    <property type="protein sequence ID" value="KJH45922.1"/>
    <property type="molecule type" value="Genomic_DNA"/>
</dbReference>
<protein>
    <submittedName>
        <fullName evidence="3">Uncharacterized protein</fullName>
    </submittedName>
</protein>
<evidence type="ECO:0000256" key="2">
    <source>
        <dbReference type="SAM" id="Phobius"/>
    </source>
</evidence>
<evidence type="ECO:0000313" key="4">
    <source>
        <dbReference type="Proteomes" id="UP000053766"/>
    </source>
</evidence>
<organism evidence="3 4">
    <name type="scientific">Dictyocaulus viviparus</name>
    <name type="common">Bovine lungworm</name>
    <dbReference type="NCBI Taxonomy" id="29172"/>
    <lineage>
        <taxon>Eukaryota</taxon>
        <taxon>Metazoa</taxon>
        <taxon>Ecdysozoa</taxon>
        <taxon>Nematoda</taxon>
        <taxon>Chromadorea</taxon>
        <taxon>Rhabditida</taxon>
        <taxon>Rhabditina</taxon>
        <taxon>Rhabditomorpha</taxon>
        <taxon>Strongyloidea</taxon>
        <taxon>Metastrongylidae</taxon>
        <taxon>Dictyocaulus</taxon>
    </lineage>
</organism>
<feature type="compositionally biased region" description="Polar residues" evidence="1">
    <location>
        <begin position="26"/>
        <end position="35"/>
    </location>
</feature>
<keyword evidence="2" id="KW-1133">Transmembrane helix</keyword>
<dbReference type="Proteomes" id="UP000053766">
    <property type="component" value="Unassembled WGS sequence"/>
</dbReference>
<reference evidence="4" key="2">
    <citation type="journal article" date="2016" name="Sci. Rep.">
        <title>Dictyocaulus viviparus genome, variome and transcriptome elucidate lungworm biology and support future intervention.</title>
        <authorList>
            <person name="McNulty S.N."/>
            <person name="Strube C."/>
            <person name="Rosa B.A."/>
            <person name="Martin J.C."/>
            <person name="Tyagi R."/>
            <person name="Choi Y.J."/>
            <person name="Wang Q."/>
            <person name="Hallsworth Pepin K."/>
            <person name="Zhang X."/>
            <person name="Ozersky P."/>
            <person name="Wilson R.K."/>
            <person name="Sternberg P.W."/>
            <person name="Gasser R.B."/>
            <person name="Mitreva M."/>
        </authorList>
    </citation>
    <scope>NUCLEOTIDE SEQUENCE [LARGE SCALE GENOMIC DNA]</scope>
    <source>
        <strain evidence="4">HannoverDv2000</strain>
    </source>
</reference>
<proteinExistence type="predicted"/>
<name>A0A0D8XQ92_DICVI</name>
<sequence>MPESQRRNSEFLDPRETFEHYENRSRPTSSLSFDQSVPHGVLACEYRTGLPLGSHGALACEYRATPHETRYGIDENRPATKVTTFFPESNRKKIPLGVVLAVAIGVPVVLIVSLFGAVWLQELGIL</sequence>
<accession>A0A0D8XQ92</accession>
<evidence type="ECO:0000313" key="3">
    <source>
        <dbReference type="EMBL" id="KJH45922.1"/>
    </source>
</evidence>
<gene>
    <name evidence="3" type="ORF">DICVIV_08040</name>
</gene>
<feature type="region of interest" description="Disordered" evidence="1">
    <location>
        <begin position="1"/>
        <end position="35"/>
    </location>
</feature>